<evidence type="ECO:0000313" key="3">
    <source>
        <dbReference type="Proteomes" id="UP000011841"/>
    </source>
</evidence>
<keyword evidence="3" id="KW-1185">Reference proteome</keyword>
<protein>
    <submittedName>
        <fullName evidence="2">LAG1 longevity assurance homolog 5</fullName>
    </submittedName>
</protein>
<dbReference type="Proteomes" id="UP000011841">
    <property type="component" value="Chromosome"/>
</dbReference>
<evidence type="ECO:0000256" key="1">
    <source>
        <dbReference type="SAM" id="MobiDB-lite"/>
    </source>
</evidence>
<name>M4Z6W3_9BRAD</name>
<sequence length="147" mass="16858">MHSSAGDHDRPLETPRDTSWPAARKIDEEIGPRLGQFIQLPLFDTHLTLPTVKHGITAPYHARLPAIIANQIIASRYGMHIRSRRNNWHIRQSLKAWIKHRRRRDSPYQDSVSPSKLRHCSNSSPRDGGFSERGCPNEAQRASRKAR</sequence>
<dbReference type="KEGG" id="aol:S58_31460"/>
<feature type="region of interest" description="Disordered" evidence="1">
    <location>
        <begin position="99"/>
        <end position="147"/>
    </location>
</feature>
<gene>
    <name evidence="2" type="ORF">S58_31460</name>
</gene>
<feature type="compositionally biased region" description="Polar residues" evidence="1">
    <location>
        <begin position="108"/>
        <end position="125"/>
    </location>
</feature>
<dbReference type="EMBL" id="AP012603">
    <property type="protein sequence ID" value="BAM89144.1"/>
    <property type="molecule type" value="Genomic_DNA"/>
</dbReference>
<organism evidence="2 3">
    <name type="scientific">Bradyrhizobium oligotrophicum S58</name>
    <dbReference type="NCBI Taxonomy" id="1245469"/>
    <lineage>
        <taxon>Bacteria</taxon>
        <taxon>Pseudomonadati</taxon>
        <taxon>Pseudomonadota</taxon>
        <taxon>Alphaproteobacteria</taxon>
        <taxon>Hyphomicrobiales</taxon>
        <taxon>Nitrobacteraceae</taxon>
        <taxon>Bradyrhizobium</taxon>
    </lineage>
</organism>
<dbReference type="HOGENOM" id="CLU_1764520_0_0_5"/>
<proteinExistence type="predicted"/>
<accession>M4Z6W3</accession>
<dbReference type="STRING" id="1245469.S58_31460"/>
<feature type="compositionally biased region" description="Basic and acidic residues" evidence="1">
    <location>
        <begin position="1"/>
        <end position="16"/>
    </location>
</feature>
<feature type="region of interest" description="Disordered" evidence="1">
    <location>
        <begin position="1"/>
        <end position="23"/>
    </location>
</feature>
<dbReference type="AlphaFoldDB" id="M4Z6W3"/>
<evidence type="ECO:0000313" key="2">
    <source>
        <dbReference type="EMBL" id="BAM89144.1"/>
    </source>
</evidence>
<reference evidence="2 3" key="1">
    <citation type="journal article" date="2013" name="Appl. Environ. Microbiol.">
        <title>Genome analysis suggests that the soil oligotrophic bacterium Agromonas oligotrophica (Bradyrhizobium oligotrophicum) is a nitrogen-fixing symbiont of Aeschynomene indica.</title>
        <authorList>
            <person name="Okubo T."/>
            <person name="Fukushima S."/>
            <person name="Itakura M."/>
            <person name="Oshima K."/>
            <person name="Longtonglang A."/>
            <person name="Teaumroong N."/>
            <person name="Mitsui H."/>
            <person name="Hattori M."/>
            <person name="Hattori R."/>
            <person name="Hattori T."/>
            <person name="Minamisawa K."/>
        </authorList>
    </citation>
    <scope>NUCLEOTIDE SEQUENCE [LARGE SCALE GENOMIC DNA]</scope>
    <source>
        <strain evidence="2 3">S58</strain>
    </source>
</reference>